<dbReference type="GO" id="GO:0071973">
    <property type="term" value="P:bacterial-type flagellum-dependent cell motility"/>
    <property type="evidence" value="ECO:0007669"/>
    <property type="project" value="TreeGrafter"/>
</dbReference>
<organism evidence="8 9">
    <name type="scientific">Pseudidiomarina aestuarii</name>
    <dbReference type="NCBI Taxonomy" id="624146"/>
    <lineage>
        <taxon>Bacteria</taxon>
        <taxon>Pseudomonadati</taxon>
        <taxon>Pseudomonadota</taxon>
        <taxon>Gammaproteobacteria</taxon>
        <taxon>Alteromonadales</taxon>
        <taxon>Idiomarinaceae</taxon>
        <taxon>Pseudidiomarina</taxon>
    </lineage>
</organism>
<comment type="function">
    <text evidence="5">Required for morphogenesis and for the elongation of the flagellar filament by facilitating polymerization of the flagellin monomers at the tip of growing filament. Forms a capping structure, which prevents flagellin subunits (transported through the central channel of the flagellum) from leaking out without polymerization at the distal end.</text>
</comment>
<evidence type="ECO:0000256" key="1">
    <source>
        <dbReference type="ARBA" id="ARBA00009764"/>
    </source>
</evidence>
<dbReference type="InterPro" id="IPR003481">
    <property type="entry name" value="FliD_N"/>
</dbReference>
<reference evidence="9" key="1">
    <citation type="journal article" date="2018" name="Front. Microbiol.">
        <title>Genome-Based Analysis Reveals the Taxonomy and Diversity of the Family Idiomarinaceae.</title>
        <authorList>
            <person name="Liu Y."/>
            <person name="Lai Q."/>
            <person name="Shao Z."/>
        </authorList>
    </citation>
    <scope>NUCLEOTIDE SEQUENCE [LARGE SCALE GENOMIC DNA]</scope>
    <source>
        <strain evidence="9">KYW314</strain>
    </source>
</reference>
<dbReference type="RefSeq" id="WP_169930862.1">
    <property type="nucleotide sequence ID" value="NZ_PIPR01000001.1"/>
</dbReference>
<keyword evidence="8" id="KW-0282">Flagellum</keyword>
<evidence type="ECO:0000256" key="3">
    <source>
        <dbReference type="ARBA" id="ARBA00023054"/>
    </source>
</evidence>
<evidence type="ECO:0000259" key="6">
    <source>
        <dbReference type="Pfam" id="PF02465"/>
    </source>
</evidence>
<evidence type="ECO:0000256" key="2">
    <source>
        <dbReference type="ARBA" id="ARBA00011255"/>
    </source>
</evidence>
<dbReference type="AlphaFoldDB" id="A0A7Z6ZVH1"/>
<dbReference type="Pfam" id="PF02465">
    <property type="entry name" value="FliD_N"/>
    <property type="match status" value="1"/>
</dbReference>
<name>A0A7Z6ZVH1_9GAMM</name>
<feature type="domain" description="Flagellar hook-associated protein 2 C-terminal" evidence="7">
    <location>
        <begin position="211"/>
        <end position="431"/>
    </location>
</feature>
<dbReference type="InterPro" id="IPR040026">
    <property type="entry name" value="FliD"/>
</dbReference>
<keyword evidence="3" id="KW-0175">Coiled coil</keyword>
<comment type="caution">
    <text evidence="8">The sequence shown here is derived from an EMBL/GenBank/DDBJ whole genome shotgun (WGS) entry which is preliminary data.</text>
</comment>
<comment type="subunit">
    <text evidence="2 5">Homopentamer.</text>
</comment>
<dbReference type="GO" id="GO:0009421">
    <property type="term" value="C:bacterial-type flagellum filament cap"/>
    <property type="evidence" value="ECO:0007669"/>
    <property type="project" value="InterPro"/>
</dbReference>
<evidence type="ECO:0000313" key="8">
    <source>
        <dbReference type="EMBL" id="RUO42139.1"/>
    </source>
</evidence>
<dbReference type="Proteomes" id="UP000287766">
    <property type="component" value="Unassembled WGS sequence"/>
</dbReference>
<dbReference type="EMBL" id="PIPR01000001">
    <property type="protein sequence ID" value="RUO42139.1"/>
    <property type="molecule type" value="Genomic_DNA"/>
</dbReference>
<keyword evidence="5" id="KW-0964">Secreted</keyword>
<keyword evidence="4 5" id="KW-0975">Bacterial flagellum</keyword>
<sequence>MASISSLGVGSGLDLNGLLNQLEAAERQRLQPITQQKRSVEAQISAYGKLESALSAFQEAATTLSASETFAATTSNSSFDGITVAANNTAAPGSYAVTVNNLARNYSVASFGVADDTAELGAGSVDVALGNGTSFSVAVDAASSSLADVRDAINAQQSDVRASIVNDGSGTPYRLVLSSAQTGTDSAITSLSYTGDLALSMGTDASTEITAQNASLSVNGITISSQTNQVEGAIEGVALSLTSTGSGNVNVVRDQETIQGSISAFVDAYNELQDTIGSLNNFDVETGVAGQLLGDSGLRSVESALRSILGNQVAEGDFNRLSDLGISRQLGGKLEVDEARLAELSSTDLTKVTTFFAGTATTDGFAKQTSTALEQLLDENGPIATRTEGFKSQIDRLDDRFVREEDLIATTVERYRKQFAQLDSLIASMNSTSNYLGQQFAAMNAQLGDS</sequence>
<evidence type="ECO:0000256" key="4">
    <source>
        <dbReference type="ARBA" id="ARBA00023143"/>
    </source>
</evidence>
<dbReference type="GO" id="GO:0009424">
    <property type="term" value="C:bacterial-type flagellum hook"/>
    <property type="evidence" value="ECO:0007669"/>
    <property type="project" value="UniProtKB-UniRule"/>
</dbReference>
<dbReference type="GO" id="GO:0007155">
    <property type="term" value="P:cell adhesion"/>
    <property type="evidence" value="ECO:0007669"/>
    <property type="project" value="InterPro"/>
</dbReference>
<dbReference type="PANTHER" id="PTHR30288:SF0">
    <property type="entry name" value="FLAGELLAR HOOK-ASSOCIATED PROTEIN 2"/>
    <property type="match status" value="1"/>
</dbReference>
<dbReference type="Pfam" id="PF07195">
    <property type="entry name" value="FliD_C"/>
    <property type="match status" value="1"/>
</dbReference>
<dbReference type="PANTHER" id="PTHR30288">
    <property type="entry name" value="FLAGELLAR CAP/ASSEMBLY PROTEIN FLID"/>
    <property type="match status" value="1"/>
</dbReference>
<keyword evidence="8" id="KW-0969">Cilium</keyword>
<comment type="similarity">
    <text evidence="1 5">Belongs to the FliD family.</text>
</comment>
<keyword evidence="8" id="KW-0966">Cell projection</keyword>
<proteinExistence type="inferred from homology"/>
<evidence type="ECO:0000313" key="9">
    <source>
        <dbReference type="Proteomes" id="UP000287766"/>
    </source>
</evidence>
<evidence type="ECO:0000256" key="5">
    <source>
        <dbReference type="RuleBase" id="RU362066"/>
    </source>
</evidence>
<feature type="domain" description="Flagellar hook-associated protein 2 N-terminal" evidence="6">
    <location>
        <begin position="11"/>
        <end position="105"/>
    </location>
</feature>
<comment type="subcellular location">
    <subcellularLocation>
        <location evidence="5">Secreted</location>
    </subcellularLocation>
    <subcellularLocation>
        <location evidence="5">Bacterial flagellum</location>
    </subcellularLocation>
</comment>
<gene>
    <name evidence="8" type="ORF">CWE22_08330</name>
</gene>
<accession>A0A7Z6ZVH1</accession>
<keyword evidence="9" id="KW-1185">Reference proteome</keyword>
<dbReference type="InterPro" id="IPR010809">
    <property type="entry name" value="FliD_C"/>
</dbReference>
<evidence type="ECO:0000259" key="7">
    <source>
        <dbReference type="Pfam" id="PF07195"/>
    </source>
</evidence>
<dbReference type="GO" id="GO:0005576">
    <property type="term" value="C:extracellular region"/>
    <property type="evidence" value="ECO:0007669"/>
    <property type="project" value="UniProtKB-SubCell"/>
</dbReference>
<protein>
    <recommendedName>
        <fullName evidence="5">Flagellar hook-associated protein 2</fullName>
        <shortName evidence="5">HAP2</shortName>
    </recommendedName>
    <alternativeName>
        <fullName evidence="5">Flagellar cap protein</fullName>
    </alternativeName>
</protein>